<keyword evidence="3" id="KW-1185">Reference proteome</keyword>
<dbReference type="EMBL" id="MSFM01000010">
    <property type="protein sequence ID" value="PKY02228.1"/>
    <property type="molecule type" value="Genomic_DNA"/>
</dbReference>
<gene>
    <name evidence="2" type="ORF">P168DRAFT_329186</name>
</gene>
<organism evidence="2 3">
    <name type="scientific">Aspergillus campestris (strain IBT 28561)</name>
    <dbReference type="NCBI Taxonomy" id="1392248"/>
    <lineage>
        <taxon>Eukaryota</taxon>
        <taxon>Fungi</taxon>
        <taxon>Dikarya</taxon>
        <taxon>Ascomycota</taxon>
        <taxon>Pezizomycotina</taxon>
        <taxon>Eurotiomycetes</taxon>
        <taxon>Eurotiomycetidae</taxon>
        <taxon>Eurotiales</taxon>
        <taxon>Aspergillaceae</taxon>
        <taxon>Aspergillus</taxon>
        <taxon>Aspergillus subgen. Circumdati</taxon>
    </lineage>
</organism>
<dbReference type="Proteomes" id="UP000234254">
    <property type="component" value="Unassembled WGS sequence"/>
</dbReference>
<feature type="region of interest" description="Disordered" evidence="1">
    <location>
        <begin position="150"/>
        <end position="181"/>
    </location>
</feature>
<name>A0A2I1CX73_ASPC2</name>
<dbReference type="GeneID" id="36548965"/>
<dbReference type="VEuPathDB" id="FungiDB:P168DRAFT_329186"/>
<dbReference type="OrthoDB" id="3508621at2759"/>
<evidence type="ECO:0000313" key="3">
    <source>
        <dbReference type="Proteomes" id="UP000234254"/>
    </source>
</evidence>
<dbReference type="RefSeq" id="XP_024690822.1">
    <property type="nucleotide sequence ID" value="XM_024841441.1"/>
</dbReference>
<dbReference type="AlphaFoldDB" id="A0A2I1CX73"/>
<sequence length="380" mass="42548">MADLPSKLPANPGEWHKAVKEHNLVGKTVHTAELASASKIEFRQFLLLRVLWNPRVGAHLFRLPPVLNKYHAQAKELLATSQSWADYCSGIKSGQNPEGIFSIARHYQIKAATGGENMRPDSFDTPVAKRTRSHATKNLAEALRGFQIDKTPSKTPIPVPQTPKIDSSSDDESDSRGPTPAILVPKDVQKLMYPPTKDEQIVNAALVIFLNALTIHFPIIERCEWTMHRQAFVSIFEEAESESRTDGYLDDGKENPYALIEVKPITRTLASQSRIQMQEGSQMAGWIKTDTNASLEKLRVHVSQDQHEIFITIAEYDSGYVSYLRKKPHNNEPPSFLTMCQYGPWITTHAGHMKKLGPILLALTLYAEGEVRKTEASLSD</sequence>
<protein>
    <submittedName>
        <fullName evidence="2">Uncharacterized protein</fullName>
    </submittedName>
</protein>
<accession>A0A2I1CX73</accession>
<evidence type="ECO:0000256" key="1">
    <source>
        <dbReference type="SAM" id="MobiDB-lite"/>
    </source>
</evidence>
<comment type="caution">
    <text evidence="2">The sequence shown here is derived from an EMBL/GenBank/DDBJ whole genome shotgun (WGS) entry which is preliminary data.</text>
</comment>
<proteinExistence type="predicted"/>
<evidence type="ECO:0000313" key="2">
    <source>
        <dbReference type="EMBL" id="PKY02228.1"/>
    </source>
</evidence>
<reference evidence="2" key="1">
    <citation type="submission" date="2016-12" db="EMBL/GenBank/DDBJ databases">
        <title>The genomes of Aspergillus section Nigri reveals drivers in fungal speciation.</title>
        <authorList>
            <consortium name="DOE Joint Genome Institute"/>
            <person name="Vesth T.C."/>
            <person name="Nybo J."/>
            <person name="Theobald S."/>
            <person name="Brandl J."/>
            <person name="Frisvad J.C."/>
            <person name="Nielsen K.F."/>
            <person name="Lyhne E.K."/>
            <person name="Kogle M.E."/>
            <person name="Kuo A."/>
            <person name="Riley R."/>
            <person name="Clum A."/>
            <person name="Nolan M."/>
            <person name="Lipzen A."/>
            <person name="Salamov A."/>
            <person name="Henrissat B."/>
            <person name="Wiebenga A."/>
            <person name="De vries R.P."/>
            <person name="Grigoriev I.V."/>
            <person name="Mortensen U.H."/>
            <person name="Andersen M.R."/>
            <person name="Baker S.E."/>
        </authorList>
    </citation>
    <scope>NUCLEOTIDE SEQUENCE</scope>
    <source>
        <strain evidence="2">IBT 28561</strain>
    </source>
</reference>